<comment type="caution">
    <text evidence="1">The sequence shown here is derived from an EMBL/GenBank/DDBJ whole genome shotgun (WGS) entry which is preliminary data.</text>
</comment>
<keyword evidence="2" id="KW-1185">Reference proteome</keyword>
<sequence length="62" mass="6853">MLNSIPAESAVQVLTRWQDGGGTWRVLARSDSHVTVALLTCTEEEVDRCTWPSDPRLLALLS</sequence>
<dbReference type="Proteomes" id="UP000679690">
    <property type="component" value="Unassembled WGS sequence"/>
</dbReference>
<accession>A0ABS3UWN4</accession>
<dbReference type="RefSeq" id="WP_208472151.1">
    <property type="nucleotide sequence ID" value="NZ_JAGFNS010000033.1"/>
</dbReference>
<name>A0ABS3UWN4_9ACTN</name>
<reference evidence="1 2" key="1">
    <citation type="submission" date="2021-03" db="EMBL/GenBank/DDBJ databases">
        <title>Actinoplanes flavus sp. nov., a novel actinomycete isolated from Coconut Palm rhizosphere soil.</title>
        <authorList>
            <person name="Luo X."/>
        </authorList>
    </citation>
    <scope>NUCLEOTIDE SEQUENCE [LARGE SCALE GENOMIC DNA]</scope>
    <source>
        <strain evidence="1 2">NEAU-H7</strain>
    </source>
</reference>
<organism evidence="1 2">
    <name type="scientific">Actinoplanes flavus</name>
    <dbReference type="NCBI Taxonomy" id="2820290"/>
    <lineage>
        <taxon>Bacteria</taxon>
        <taxon>Bacillati</taxon>
        <taxon>Actinomycetota</taxon>
        <taxon>Actinomycetes</taxon>
        <taxon>Micromonosporales</taxon>
        <taxon>Micromonosporaceae</taxon>
        <taxon>Actinoplanes</taxon>
    </lineage>
</organism>
<evidence type="ECO:0000313" key="2">
    <source>
        <dbReference type="Proteomes" id="UP000679690"/>
    </source>
</evidence>
<protein>
    <submittedName>
        <fullName evidence="1">Uncharacterized protein</fullName>
    </submittedName>
</protein>
<dbReference type="EMBL" id="JAGFNS010000033">
    <property type="protein sequence ID" value="MBO3742998.1"/>
    <property type="molecule type" value="Genomic_DNA"/>
</dbReference>
<evidence type="ECO:0000313" key="1">
    <source>
        <dbReference type="EMBL" id="MBO3742998.1"/>
    </source>
</evidence>
<gene>
    <name evidence="1" type="ORF">J5X75_36390</name>
</gene>
<proteinExistence type="predicted"/>